<proteinExistence type="predicted"/>
<keyword evidence="2" id="KW-1185">Reference proteome</keyword>
<comment type="caution">
    <text evidence="1">The sequence shown here is derived from an EMBL/GenBank/DDBJ whole genome shotgun (WGS) entry which is preliminary data.</text>
</comment>
<dbReference type="EMBL" id="JANHOG010000937">
    <property type="protein sequence ID" value="KAJ3549238.1"/>
    <property type="molecule type" value="Genomic_DNA"/>
</dbReference>
<gene>
    <name evidence="1" type="ORF">NM688_g5200</name>
</gene>
<organism evidence="1 2">
    <name type="scientific">Phlebia brevispora</name>
    <dbReference type="NCBI Taxonomy" id="194682"/>
    <lineage>
        <taxon>Eukaryota</taxon>
        <taxon>Fungi</taxon>
        <taxon>Dikarya</taxon>
        <taxon>Basidiomycota</taxon>
        <taxon>Agaricomycotina</taxon>
        <taxon>Agaricomycetes</taxon>
        <taxon>Polyporales</taxon>
        <taxon>Meruliaceae</taxon>
        <taxon>Phlebia</taxon>
    </lineage>
</organism>
<protein>
    <submittedName>
        <fullName evidence="1">Uncharacterized protein</fullName>
    </submittedName>
</protein>
<sequence>MAHILTGQASSEAKDLSVQDCLKVLCTESPLLKEACHNLGIQATCWLLPSLAKLNDTAVLALTTDQQHDNVRLVCAVSALLLNMLHLKRDVEHCLNIAIKSEEPALKTLCEALEGLKSTNNNSLLALKACVDCLRIAEAAITQGCSHELVGKTQAESAAVAATRDDAGDDGNSSNSMPSLKTVCSLSDFHSSEWKAYSDHEKLQSSDAELE</sequence>
<evidence type="ECO:0000313" key="2">
    <source>
        <dbReference type="Proteomes" id="UP001148662"/>
    </source>
</evidence>
<accession>A0ACC1SZ92</accession>
<name>A0ACC1SZ92_9APHY</name>
<dbReference type="Proteomes" id="UP001148662">
    <property type="component" value="Unassembled WGS sequence"/>
</dbReference>
<reference evidence="1" key="1">
    <citation type="submission" date="2022-07" db="EMBL/GenBank/DDBJ databases">
        <title>Genome Sequence of Phlebia brevispora.</title>
        <authorList>
            <person name="Buettner E."/>
        </authorList>
    </citation>
    <scope>NUCLEOTIDE SEQUENCE</scope>
    <source>
        <strain evidence="1">MPL23</strain>
    </source>
</reference>
<evidence type="ECO:0000313" key="1">
    <source>
        <dbReference type="EMBL" id="KAJ3549238.1"/>
    </source>
</evidence>